<protein>
    <recommendedName>
        <fullName evidence="4">SHOCT domain-containing protein</fullName>
    </recommendedName>
</protein>
<sequence>APPPPQEPAVPPPPPSSGGDFGGGNGGGTPPKALADQIREAEGKGDWDLARRLKSQQLTT</sequence>
<feature type="non-terminal residue" evidence="2">
    <location>
        <position position="1"/>
    </location>
</feature>
<accession>A0ABW3DN25</accession>
<evidence type="ECO:0008006" key="4">
    <source>
        <dbReference type="Google" id="ProtNLM"/>
    </source>
</evidence>
<organism evidence="2 3">
    <name type="scientific">Streptosporangium algeriense</name>
    <dbReference type="NCBI Taxonomy" id="1682748"/>
    <lineage>
        <taxon>Bacteria</taxon>
        <taxon>Bacillati</taxon>
        <taxon>Actinomycetota</taxon>
        <taxon>Actinomycetes</taxon>
        <taxon>Streptosporangiales</taxon>
        <taxon>Streptosporangiaceae</taxon>
        <taxon>Streptosporangium</taxon>
    </lineage>
</organism>
<dbReference type="EMBL" id="JBHTHX010000328">
    <property type="protein sequence ID" value="MFD0885296.1"/>
    <property type="molecule type" value="Genomic_DNA"/>
</dbReference>
<dbReference type="Proteomes" id="UP001597024">
    <property type="component" value="Unassembled WGS sequence"/>
</dbReference>
<name>A0ABW3DN25_9ACTN</name>
<feature type="compositionally biased region" description="Pro residues" evidence="1">
    <location>
        <begin position="1"/>
        <end position="16"/>
    </location>
</feature>
<gene>
    <name evidence="2" type="ORF">ACFQ08_12140</name>
</gene>
<comment type="caution">
    <text evidence="2">The sequence shown here is derived from an EMBL/GenBank/DDBJ whole genome shotgun (WGS) entry which is preliminary data.</text>
</comment>
<reference evidence="3" key="1">
    <citation type="journal article" date="2019" name="Int. J. Syst. Evol. Microbiol.">
        <title>The Global Catalogue of Microorganisms (GCM) 10K type strain sequencing project: providing services to taxonomists for standard genome sequencing and annotation.</title>
        <authorList>
            <consortium name="The Broad Institute Genomics Platform"/>
            <consortium name="The Broad Institute Genome Sequencing Center for Infectious Disease"/>
            <person name="Wu L."/>
            <person name="Ma J."/>
        </authorList>
    </citation>
    <scope>NUCLEOTIDE SEQUENCE [LARGE SCALE GENOMIC DNA]</scope>
    <source>
        <strain evidence="3">CCUG 62974</strain>
    </source>
</reference>
<feature type="compositionally biased region" description="Gly residues" evidence="1">
    <location>
        <begin position="19"/>
        <end position="29"/>
    </location>
</feature>
<proteinExistence type="predicted"/>
<evidence type="ECO:0000313" key="2">
    <source>
        <dbReference type="EMBL" id="MFD0885296.1"/>
    </source>
</evidence>
<keyword evidence="3" id="KW-1185">Reference proteome</keyword>
<evidence type="ECO:0000256" key="1">
    <source>
        <dbReference type="SAM" id="MobiDB-lite"/>
    </source>
</evidence>
<evidence type="ECO:0000313" key="3">
    <source>
        <dbReference type="Proteomes" id="UP001597024"/>
    </source>
</evidence>
<feature type="region of interest" description="Disordered" evidence="1">
    <location>
        <begin position="1"/>
        <end position="33"/>
    </location>
</feature>